<evidence type="ECO:0000313" key="4">
    <source>
        <dbReference type="Proteomes" id="UP000547510"/>
    </source>
</evidence>
<gene>
    <name evidence="3" type="ORF">FHS29_004598</name>
</gene>
<comment type="caution">
    <text evidence="3">The sequence shown here is derived from an EMBL/GenBank/DDBJ whole genome shotgun (WGS) entry which is preliminary data.</text>
</comment>
<protein>
    <submittedName>
        <fullName evidence="3">Hemerythrin superfamily protein</fullName>
    </submittedName>
</protein>
<dbReference type="InterPro" id="IPR012312">
    <property type="entry name" value="Hemerythrin-like"/>
</dbReference>
<evidence type="ECO:0000259" key="2">
    <source>
        <dbReference type="Pfam" id="PF01814"/>
    </source>
</evidence>
<evidence type="ECO:0000313" key="3">
    <source>
        <dbReference type="EMBL" id="MBB5957990.1"/>
    </source>
</evidence>
<name>A0A841CLL1_9PSEU</name>
<proteinExistence type="predicted"/>
<dbReference type="PANTHER" id="PTHR35585:SF1">
    <property type="entry name" value="HHE DOMAIN PROTEIN (AFU_ORTHOLOGUE AFUA_4G00730)"/>
    <property type="match status" value="1"/>
</dbReference>
<dbReference type="Proteomes" id="UP000547510">
    <property type="component" value="Unassembled WGS sequence"/>
</dbReference>
<reference evidence="3 4" key="1">
    <citation type="submission" date="2020-08" db="EMBL/GenBank/DDBJ databases">
        <title>Genomic Encyclopedia of Type Strains, Phase III (KMG-III): the genomes of soil and plant-associated and newly described type strains.</title>
        <authorList>
            <person name="Whitman W."/>
        </authorList>
    </citation>
    <scope>NUCLEOTIDE SEQUENCE [LARGE SCALE GENOMIC DNA]</scope>
    <source>
        <strain evidence="3 4">CECT 8640</strain>
    </source>
</reference>
<accession>A0A841CLL1</accession>
<feature type="domain" description="Hemerythrin-like" evidence="2">
    <location>
        <begin position="16"/>
        <end position="130"/>
    </location>
</feature>
<dbReference type="PANTHER" id="PTHR35585">
    <property type="entry name" value="HHE DOMAIN PROTEIN (AFU_ORTHOLOGUE AFUA_4G00730)"/>
    <property type="match status" value="1"/>
</dbReference>
<dbReference type="RefSeq" id="WP_184693589.1">
    <property type="nucleotide sequence ID" value="NZ_JACHJN010000007.1"/>
</dbReference>
<dbReference type="Pfam" id="PF01814">
    <property type="entry name" value="Hemerythrin"/>
    <property type="match status" value="1"/>
</dbReference>
<organism evidence="3 4">
    <name type="scientific">Saccharothrix tamanrassetensis</name>
    <dbReference type="NCBI Taxonomy" id="1051531"/>
    <lineage>
        <taxon>Bacteria</taxon>
        <taxon>Bacillati</taxon>
        <taxon>Actinomycetota</taxon>
        <taxon>Actinomycetes</taxon>
        <taxon>Pseudonocardiales</taxon>
        <taxon>Pseudonocardiaceae</taxon>
        <taxon>Saccharothrix</taxon>
    </lineage>
</organism>
<dbReference type="AlphaFoldDB" id="A0A841CLL1"/>
<feature type="region of interest" description="Disordered" evidence="1">
    <location>
        <begin position="151"/>
        <end position="174"/>
    </location>
</feature>
<sequence>MTTSTRPDAPDREADVVELLIGQHMQIRDLFTEVQSAADEQRADAFARLVRLLAVHETAEEIVVHPAARRGIESGNDIVADRLAEEREAKEQLARLESLGTDDPDFLPGLALLRVAVLEHAHHEEAYEFRYLRQHYDADQLRSMAELVRTAEQAAPTHPHPGTESAAADLAEGPATALFDRVKDAVRSTMADQGK</sequence>
<evidence type="ECO:0000256" key="1">
    <source>
        <dbReference type="SAM" id="MobiDB-lite"/>
    </source>
</evidence>
<keyword evidence="4" id="KW-1185">Reference proteome</keyword>
<dbReference type="EMBL" id="JACHJN010000007">
    <property type="protein sequence ID" value="MBB5957990.1"/>
    <property type="molecule type" value="Genomic_DNA"/>
</dbReference>